<sequence>MEILVLLFIMGAVLFAPVIWLIVNYNRFVRVRQHMKESWSDIDVEMKRRYELVPNLVETVKGYAAHEKAVLEEVVGLRNRAMASHGSAAEQAVDESALQIGMKHLFAVVENYPQLKADTHFLALQKELANTEDRIAAARRFFNGNVRDLNNLCQQFPTNLLAGIFNFKPADYFELTSDAERVVPRVAMEAVTNQKPRESTDPRECSSPPLPTPFLDLDLNNPSVGTFVRFTGDRFMRNHLSSMPKTLMLIAIALSCGIIAATANACTGIRVVASDGSVIQARTLEFGMPLDSNVIVVPREFKRTGSTPDGAPGIQWTTKYASVGANAFDLPVMINGVNEKGLAVGLFYFPEGAEYMPYEKQDAERTLSAIELGGYLLDNFATVDEARTGLAELVVPAVVLPQMGFSPGVHYLVMDATGKSIVIEFTGGQPQVYENPLGVLTNCPTFDWHMTNLRNYVKMSPNLAPPLKIDGLTLDSFGQGSGMLGLPGDYTPPSRFVRAVAMSQSLDSNATGRDAVLDAFHVLNNFDIPRGSVRDGEKDAHGNVVCETTQWTCACDLKARTLYFRTYDNSQLRSVELTQMDLNAPTIKTISMAGNEVIQSLTPEDNSENVAAKTGLMPVILSAAAIFGKMLQHGRWWHALLIVVTLIALGITLRWVLQSHALKKRHSQLRTAGQPFTSEELADYYAIPERLGDSTDLWQEAVQLAEEHEDYEQEEGLPIVGVMDSPDLPAFGEPWLDRVAVAQFLEGQAAPLAAIHRAAQIDADVRFPHDFGHDGDVVAELTDLFGSLRRCERLLLLQAYMRARDGDIGGSVQSLGEMFAVGRVLEGYPLAVAFWVRIAISENAVYRCASILPFVNSSDDNLKSIQGELRRLDYRQDLHRALAGERAFMLNNCGQGLADATSVPIPDSAAWYFEPGIQLRILEYLDRLPELSQKPWPDVLSYVAKFENHTPSKLSLTDIVVADSLPVLAGTFSRAAQAEARAATLDAAIATELFRREQQRLPTALQELVPEYLPEVPSDPFAAGPVQYIIGEDEFLIYSVGEDAIDNQGHVDYEPEVDPQDIGVRWPLMHEQ</sequence>
<dbReference type="InterPro" id="IPR007156">
    <property type="entry name" value="MamQ_LemA"/>
</dbReference>
<feature type="transmembrane region" description="Helical" evidence="8">
    <location>
        <begin position="6"/>
        <end position="26"/>
    </location>
</feature>
<evidence type="ECO:0000256" key="6">
    <source>
        <dbReference type="ARBA" id="ARBA00022989"/>
    </source>
</evidence>
<evidence type="ECO:0000256" key="8">
    <source>
        <dbReference type="SAM" id="Phobius"/>
    </source>
</evidence>
<dbReference type="Gene3D" id="1.20.1440.20">
    <property type="entry name" value="LemA-like domain"/>
    <property type="match status" value="1"/>
</dbReference>
<dbReference type="PANTHER" id="PTHR35527:SF2">
    <property type="entry name" value="HYDROLASE"/>
    <property type="match status" value="1"/>
</dbReference>
<dbReference type="GO" id="GO:0016787">
    <property type="term" value="F:hydrolase activity"/>
    <property type="evidence" value="ECO:0007669"/>
    <property type="project" value="UniProtKB-KW"/>
</dbReference>
<dbReference type="EMBL" id="CAMXCT030000001">
    <property type="protein sequence ID" value="CAL4758807.1"/>
    <property type="molecule type" value="Genomic_DNA"/>
</dbReference>
<evidence type="ECO:0000313" key="11">
    <source>
        <dbReference type="EMBL" id="CAL1124870.1"/>
    </source>
</evidence>
<evidence type="ECO:0000259" key="9">
    <source>
        <dbReference type="Pfam" id="PF02275"/>
    </source>
</evidence>
<dbReference type="Pfam" id="PF04011">
    <property type="entry name" value="LemA"/>
    <property type="match status" value="1"/>
</dbReference>
<dbReference type="InterPro" id="IPR052193">
    <property type="entry name" value="Peptidase_C59"/>
</dbReference>
<keyword evidence="5 12" id="KW-0378">Hydrolase</keyword>
<evidence type="ECO:0000313" key="10">
    <source>
        <dbReference type="EMBL" id="CAI3971495.1"/>
    </source>
</evidence>
<accession>A0A9P1FEA4</accession>
<dbReference type="OrthoDB" id="432382at2759"/>
<dbReference type="SUPFAM" id="SSF56235">
    <property type="entry name" value="N-terminal nucleophile aminohydrolases (Ntn hydrolases)"/>
    <property type="match status" value="1"/>
</dbReference>
<dbReference type="CDD" id="cd00542">
    <property type="entry name" value="Ntn_PVA"/>
    <property type="match status" value="1"/>
</dbReference>
<evidence type="ECO:0000256" key="2">
    <source>
        <dbReference type="ARBA" id="ARBA00006625"/>
    </source>
</evidence>
<evidence type="ECO:0000313" key="13">
    <source>
        <dbReference type="Proteomes" id="UP001152797"/>
    </source>
</evidence>
<dbReference type="EMBL" id="CAMXCT020000001">
    <property type="protein sequence ID" value="CAL1124870.1"/>
    <property type="molecule type" value="Genomic_DNA"/>
</dbReference>
<name>A0A9P1FEA4_9DINO</name>
<evidence type="ECO:0000256" key="3">
    <source>
        <dbReference type="ARBA" id="ARBA00008854"/>
    </source>
</evidence>
<feature type="transmembrane region" description="Helical" evidence="8">
    <location>
        <begin position="636"/>
        <end position="657"/>
    </location>
</feature>
<feature type="domain" description="Choloylglycine hydrolase/NAAA C-terminal" evidence="9">
    <location>
        <begin position="266"/>
        <end position="589"/>
    </location>
</feature>
<dbReference type="GO" id="GO:0016020">
    <property type="term" value="C:membrane"/>
    <property type="evidence" value="ECO:0007669"/>
    <property type="project" value="UniProtKB-SubCell"/>
</dbReference>
<dbReference type="Proteomes" id="UP001152797">
    <property type="component" value="Unassembled WGS sequence"/>
</dbReference>
<evidence type="ECO:0000256" key="4">
    <source>
        <dbReference type="ARBA" id="ARBA00022692"/>
    </source>
</evidence>
<comment type="similarity">
    <text evidence="3">Belongs to the LemA family.</text>
</comment>
<evidence type="ECO:0000256" key="7">
    <source>
        <dbReference type="ARBA" id="ARBA00023136"/>
    </source>
</evidence>
<dbReference type="SUPFAM" id="SSF140478">
    <property type="entry name" value="LemA-like"/>
    <property type="match status" value="1"/>
</dbReference>
<feature type="transmembrane region" description="Helical" evidence="8">
    <location>
        <begin position="246"/>
        <end position="265"/>
    </location>
</feature>
<dbReference type="Gene3D" id="3.60.60.10">
    <property type="entry name" value="Penicillin V Acylase, Chain A"/>
    <property type="match status" value="1"/>
</dbReference>
<gene>
    <name evidence="10" type="ORF">C1SCF055_LOCUS85</name>
</gene>
<comment type="similarity">
    <text evidence="2">Belongs to the peptidase C59 family.</text>
</comment>
<evidence type="ECO:0000313" key="12">
    <source>
        <dbReference type="EMBL" id="CAL4758807.1"/>
    </source>
</evidence>
<dbReference type="PANTHER" id="PTHR35527">
    <property type="entry name" value="CHOLOYLGLYCINE HYDROLASE"/>
    <property type="match status" value="1"/>
</dbReference>
<comment type="caution">
    <text evidence="10">The sequence shown here is derived from an EMBL/GenBank/DDBJ whole genome shotgun (WGS) entry which is preliminary data.</text>
</comment>
<keyword evidence="13" id="KW-1185">Reference proteome</keyword>
<proteinExistence type="inferred from homology"/>
<dbReference type="InterPro" id="IPR023353">
    <property type="entry name" value="LemA-like_dom_sf"/>
</dbReference>
<evidence type="ECO:0000256" key="5">
    <source>
        <dbReference type="ARBA" id="ARBA00022801"/>
    </source>
</evidence>
<organism evidence="10">
    <name type="scientific">Cladocopium goreaui</name>
    <dbReference type="NCBI Taxonomy" id="2562237"/>
    <lineage>
        <taxon>Eukaryota</taxon>
        <taxon>Sar</taxon>
        <taxon>Alveolata</taxon>
        <taxon>Dinophyceae</taxon>
        <taxon>Suessiales</taxon>
        <taxon>Symbiodiniaceae</taxon>
        <taxon>Cladocopium</taxon>
    </lineage>
</organism>
<dbReference type="InterPro" id="IPR029132">
    <property type="entry name" value="CBAH/NAAA_C"/>
</dbReference>
<dbReference type="InterPro" id="IPR029055">
    <property type="entry name" value="Ntn_hydrolases_N"/>
</dbReference>
<reference evidence="10" key="1">
    <citation type="submission" date="2022-10" db="EMBL/GenBank/DDBJ databases">
        <authorList>
            <person name="Chen Y."/>
            <person name="Dougan E. K."/>
            <person name="Chan C."/>
            <person name="Rhodes N."/>
            <person name="Thang M."/>
        </authorList>
    </citation>
    <scope>NUCLEOTIDE SEQUENCE</scope>
</reference>
<comment type="subcellular location">
    <subcellularLocation>
        <location evidence="1">Membrane</location>
        <topology evidence="1">Single-pass membrane protein</topology>
    </subcellularLocation>
</comment>
<keyword evidence="4 8" id="KW-0812">Transmembrane</keyword>
<protein>
    <submittedName>
        <fullName evidence="12">Conjugated bile acid hydrolase (CBAH) (Bile sal t hydrolase) (BSH) (CBAH-1) (Choloylglycine hydrolase)</fullName>
    </submittedName>
</protein>
<keyword evidence="6 8" id="KW-1133">Transmembrane helix</keyword>
<dbReference type="AlphaFoldDB" id="A0A9P1FEA4"/>
<reference evidence="11" key="2">
    <citation type="submission" date="2024-04" db="EMBL/GenBank/DDBJ databases">
        <authorList>
            <person name="Chen Y."/>
            <person name="Shah S."/>
            <person name="Dougan E. K."/>
            <person name="Thang M."/>
            <person name="Chan C."/>
        </authorList>
    </citation>
    <scope>NUCLEOTIDE SEQUENCE [LARGE SCALE GENOMIC DNA]</scope>
</reference>
<evidence type="ECO:0000256" key="1">
    <source>
        <dbReference type="ARBA" id="ARBA00004167"/>
    </source>
</evidence>
<dbReference type="Pfam" id="PF02275">
    <property type="entry name" value="CBAH"/>
    <property type="match status" value="1"/>
</dbReference>
<dbReference type="EMBL" id="CAMXCT010000001">
    <property type="protein sequence ID" value="CAI3971495.1"/>
    <property type="molecule type" value="Genomic_DNA"/>
</dbReference>
<keyword evidence="7 8" id="KW-0472">Membrane</keyword>